<feature type="transmembrane region" description="Helical" evidence="1">
    <location>
        <begin position="293"/>
        <end position="315"/>
    </location>
</feature>
<gene>
    <name evidence="2" type="ORF">LQ318_06680</name>
</gene>
<feature type="transmembrane region" description="Helical" evidence="1">
    <location>
        <begin position="231"/>
        <end position="251"/>
    </location>
</feature>
<evidence type="ECO:0000313" key="2">
    <source>
        <dbReference type="EMBL" id="MCW9712583.1"/>
    </source>
</evidence>
<accession>A0ABT3PXJ8</accession>
<name>A0ABT3PXJ8_9BACT</name>
<dbReference type="Proteomes" id="UP001207337">
    <property type="component" value="Unassembled WGS sequence"/>
</dbReference>
<feature type="transmembrane region" description="Helical" evidence="1">
    <location>
        <begin position="160"/>
        <end position="180"/>
    </location>
</feature>
<sequence>MGFHNFGSVRLQNGSFLWQASVACFVLAGLTGFFYRLGMLGWMPGELSFGNVRHAHSHLMFFAWAVPLPFYIIMQKIVGKLDTHSQVRVIKWMKYSIAATLLFGLLAYPFFLFYGYRPVPLGSAAMPLSVVFSGLVMLSWYGFMWGYWKGRSALKEDDSLPWFDGALFLLSICSLGAWGVAVIQEIAPQSHLLMKSMTHFFLAAFTEGWVVLILLAVLISELNISEKNWPIPPHVALGCIAIGAPLTFPYGISESLLSSTLLITARIGGALAAIGILIVLLVLYKSGNWKHRIWIWPICLLSLKGLMQFVSSVIPSSFWLSDPGLRLFYLHILLLGGLTLMGIGWIQVKSPISIRYYQAVGVAILITLVTLLIPTRLWPDVLSGPWILYALAFGALLPIIAVTTYWMRLNGSRN</sequence>
<dbReference type="EMBL" id="JAJNDC010000001">
    <property type="protein sequence ID" value="MCW9712583.1"/>
    <property type="molecule type" value="Genomic_DNA"/>
</dbReference>
<feature type="transmembrane region" description="Helical" evidence="1">
    <location>
        <begin position="55"/>
        <end position="74"/>
    </location>
</feature>
<feature type="transmembrane region" description="Helical" evidence="1">
    <location>
        <begin position="355"/>
        <end position="374"/>
    </location>
</feature>
<feature type="transmembrane region" description="Helical" evidence="1">
    <location>
        <begin position="95"/>
        <end position="116"/>
    </location>
</feature>
<evidence type="ECO:0000256" key="1">
    <source>
        <dbReference type="SAM" id="Phobius"/>
    </source>
</evidence>
<feature type="transmembrane region" description="Helical" evidence="1">
    <location>
        <begin position="327"/>
        <end position="348"/>
    </location>
</feature>
<feature type="transmembrane region" description="Helical" evidence="1">
    <location>
        <begin position="263"/>
        <end position="284"/>
    </location>
</feature>
<evidence type="ECO:0008006" key="4">
    <source>
        <dbReference type="Google" id="ProtNLM"/>
    </source>
</evidence>
<protein>
    <recommendedName>
        <fullName evidence="4">NnrS protein</fullName>
    </recommendedName>
</protein>
<organism evidence="2 3">
    <name type="scientific">Fodinibius salicampi</name>
    <dbReference type="NCBI Taxonomy" id="1920655"/>
    <lineage>
        <taxon>Bacteria</taxon>
        <taxon>Pseudomonadati</taxon>
        <taxon>Balneolota</taxon>
        <taxon>Balneolia</taxon>
        <taxon>Balneolales</taxon>
        <taxon>Balneolaceae</taxon>
        <taxon>Fodinibius</taxon>
    </lineage>
</organism>
<feature type="transmembrane region" description="Helical" evidence="1">
    <location>
        <begin position="200"/>
        <end position="219"/>
    </location>
</feature>
<proteinExistence type="predicted"/>
<dbReference type="RefSeq" id="WP_265788657.1">
    <property type="nucleotide sequence ID" value="NZ_BAABRS010000001.1"/>
</dbReference>
<feature type="transmembrane region" description="Helical" evidence="1">
    <location>
        <begin position="16"/>
        <end position="35"/>
    </location>
</feature>
<feature type="transmembrane region" description="Helical" evidence="1">
    <location>
        <begin position="386"/>
        <end position="407"/>
    </location>
</feature>
<keyword evidence="1" id="KW-1133">Transmembrane helix</keyword>
<keyword evidence="3" id="KW-1185">Reference proteome</keyword>
<evidence type="ECO:0000313" key="3">
    <source>
        <dbReference type="Proteomes" id="UP001207337"/>
    </source>
</evidence>
<keyword evidence="1" id="KW-0812">Transmembrane</keyword>
<keyword evidence="1" id="KW-0472">Membrane</keyword>
<reference evidence="2 3" key="1">
    <citation type="submission" date="2021-11" db="EMBL/GenBank/DDBJ databases">
        <title>Aliifidinibius sp. nov., a new bacterium isolated from saline soil.</title>
        <authorList>
            <person name="Galisteo C."/>
            <person name="De La Haba R."/>
            <person name="Sanchez-Porro C."/>
            <person name="Ventosa A."/>
        </authorList>
    </citation>
    <scope>NUCLEOTIDE SEQUENCE [LARGE SCALE GENOMIC DNA]</scope>
    <source>
        <strain evidence="2 3">KACC 190600</strain>
    </source>
</reference>
<feature type="transmembrane region" description="Helical" evidence="1">
    <location>
        <begin position="128"/>
        <end position="148"/>
    </location>
</feature>
<comment type="caution">
    <text evidence="2">The sequence shown here is derived from an EMBL/GenBank/DDBJ whole genome shotgun (WGS) entry which is preliminary data.</text>
</comment>